<evidence type="ECO:0000256" key="1">
    <source>
        <dbReference type="SAM" id="Phobius"/>
    </source>
</evidence>
<keyword evidence="1" id="KW-0812">Transmembrane</keyword>
<keyword evidence="3" id="KW-1185">Reference proteome</keyword>
<dbReference type="Proteomes" id="UP000204391">
    <property type="component" value="Chromosome"/>
</dbReference>
<dbReference type="AlphaFoldDB" id="A0A221MHF7"/>
<proteinExistence type="predicted"/>
<keyword evidence="1" id="KW-0472">Membrane</keyword>
<evidence type="ECO:0000313" key="3">
    <source>
        <dbReference type="Proteomes" id="UP000204391"/>
    </source>
</evidence>
<name>A0A221MHF7_9BACI</name>
<evidence type="ECO:0000313" key="2">
    <source>
        <dbReference type="EMBL" id="ASN07029.1"/>
    </source>
</evidence>
<sequence length="89" mass="9512">MDIFIFIGGCLAVASIVLVIILYISFPHRKFIKYLPSIILIIAGIALVPLSLLTGRWTGTGVGLIGLMAFILGVVVLLICVILDTASKK</sequence>
<evidence type="ECO:0008006" key="4">
    <source>
        <dbReference type="Google" id="ProtNLM"/>
    </source>
</evidence>
<feature type="transmembrane region" description="Helical" evidence="1">
    <location>
        <begin position="38"/>
        <end position="57"/>
    </location>
</feature>
<accession>A0A221MHF7</accession>
<keyword evidence="1" id="KW-1133">Transmembrane helix</keyword>
<dbReference type="EMBL" id="CP022437">
    <property type="protein sequence ID" value="ASN07029.1"/>
    <property type="molecule type" value="Genomic_DNA"/>
</dbReference>
<dbReference type="KEGG" id="vne:CFK40_19420"/>
<protein>
    <recommendedName>
        <fullName evidence="4">YesK-like protein</fullName>
    </recommendedName>
</protein>
<feature type="transmembrane region" description="Helical" evidence="1">
    <location>
        <begin position="6"/>
        <end position="26"/>
    </location>
</feature>
<organism evidence="2 3">
    <name type="scientific">Virgibacillus necropolis</name>
    <dbReference type="NCBI Taxonomy" id="163877"/>
    <lineage>
        <taxon>Bacteria</taxon>
        <taxon>Bacillati</taxon>
        <taxon>Bacillota</taxon>
        <taxon>Bacilli</taxon>
        <taxon>Bacillales</taxon>
        <taxon>Bacillaceae</taxon>
        <taxon>Virgibacillus</taxon>
    </lineage>
</organism>
<gene>
    <name evidence="2" type="ORF">CFK40_19420</name>
</gene>
<feature type="transmembrane region" description="Helical" evidence="1">
    <location>
        <begin position="63"/>
        <end position="83"/>
    </location>
</feature>
<reference evidence="2 3" key="1">
    <citation type="journal article" date="2003" name="Int. J. Syst. Evol. Microbiol.">
        <title>Virgibacillus carmonensis sp. nov., Virgibacillus necropolis sp. nov. and Virgibacillus picturae sp. nov., three novel species isolated from deteriorated mural paintings, transfer of the species of the genus salibacillus to Virgibacillus, as Virgibacillus marismortui comb. nov. and Virgibacillus salexigens comb. nov., and emended description of the genus Virgibacillus.</title>
        <authorList>
            <person name="Heyrman J."/>
            <person name="Logan N.A."/>
            <person name="Busse H.J."/>
            <person name="Balcaen A."/>
            <person name="Lebbe L."/>
            <person name="Rodriguez-Diaz M."/>
            <person name="Swings J."/>
            <person name="De Vos P."/>
        </authorList>
    </citation>
    <scope>NUCLEOTIDE SEQUENCE [LARGE SCALE GENOMIC DNA]</scope>
    <source>
        <strain evidence="2 3">LMG 19488</strain>
    </source>
</reference>
<dbReference type="RefSeq" id="WP_089534023.1">
    <property type="nucleotide sequence ID" value="NZ_CP022437.1"/>
</dbReference>